<keyword evidence="1" id="KW-0472">Membrane</keyword>
<dbReference type="VEuPathDB" id="PiroplasmaDB:TA08935"/>
<name>A0A3B0NIL9_THEAN</name>
<evidence type="ECO:0000313" key="3">
    <source>
        <dbReference type="EMBL" id="SVP95310.1"/>
    </source>
</evidence>
<dbReference type="EMBL" id="UIVS01000004">
    <property type="protein sequence ID" value="SVP95310.1"/>
    <property type="molecule type" value="Genomic_DNA"/>
</dbReference>
<protein>
    <recommendedName>
        <fullName evidence="4">Dolichol-phosphate mannosyltransferase subunit 3</fullName>
    </recommendedName>
</protein>
<keyword evidence="1" id="KW-1133">Transmembrane helix</keyword>
<organism evidence="2">
    <name type="scientific">Theileria annulata</name>
    <dbReference type="NCBI Taxonomy" id="5874"/>
    <lineage>
        <taxon>Eukaryota</taxon>
        <taxon>Sar</taxon>
        <taxon>Alveolata</taxon>
        <taxon>Apicomplexa</taxon>
        <taxon>Aconoidasida</taxon>
        <taxon>Piroplasmida</taxon>
        <taxon>Theileriidae</taxon>
        <taxon>Theileria</taxon>
    </lineage>
</organism>
<dbReference type="EMBL" id="UIVT01000004">
    <property type="protein sequence ID" value="SVP94488.1"/>
    <property type="molecule type" value="Genomic_DNA"/>
</dbReference>
<proteinExistence type="predicted"/>
<reference evidence="2" key="1">
    <citation type="submission" date="2018-07" db="EMBL/GenBank/DDBJ databases">
        <authorList>
            <person name="Quirk P.G."/>
            <person name="Krulwich T.A."/>
        </authorList>
    </citation>
    <scope>NUCLEOTIDE SEQUENCE</scope>
    <source>
        <strain evidence="2">Anand</strain>
    </source>
</reference>
<dbReference type="AlphaFoldDB" id="A0A3B0NIL9"/>
<gene>
    <name evidence="2" type="ORF">TAT_000347200</name>
    <name evidence="3" type="ORF">TAV_000347000</name>
</gene>
<feature type="transmembrane region" description="Helical" evidence="1">
    <location>
        <begin position="12"/>
        <end position="28"/>
    </location>
</feature>
<keyword evidence="1" id="KW-0812">Transmembrane</keyword>
<evidence type="ECO:0000256" key="1">
    <source>
        <dbReference type="SAM" id="Phobius"/>
    </source>
</evidence>
<evidence type="ECO:0000313" key="2">
    <source>
        <dbReference type="EMBL" id="SVP94488.1"/>
    </source>
</evidence>
<feature type="transmembrane region" description="Helical" evidence="1">
    <location>
        <begin position="35"/>
        <end position="56"/>
    </location>
</feature>
<accession>A0A3B0NIL9</accession>
<sequence>MVEDLHFSYGKIFLSVFSGCVGFCVYLYKYKHKVALSYFLTVVFLSLLGFGFHSLYEILMGIAVFDNSKRAYHHLVKELMLVEGELKKLGFPFDKLNIKLNDSNEE</sequence>
<evidence type="ECO:0008006" key="4">
    <source>
        <dbReference type="Google" id="ProtNLM"/>
    </source>
</evidence>